<evidence type="ECO:0000256" key="1">
    <source>
        <dbReference type="SAM" id="MobiDB-lite"/>
    </source>
</evidence>
<dbReference type="EMBL" id="BOOW01000036">
    <property type="protein sequence ID" value="GII95457.1"/>
    <property type="molecule type" value="Genomic_DNA"/>
</dbReference>
<organism evidence="2 3">
    <name type="scientific">Sinosporangium siamense</name>
    <dbReference type="NCBI Taxonomy" id="1367973"/>
    <lineage>
        <taxon>Bacteria</taxon>
        <taxon>Bacillati</taxon>
        <taxon>Actinomycetota</taxon>
        <taxon>Actinomycetes</taxon>
        <taxon>Streptosporangiales</taxon>
        <taxon>Streptosporangiaceae</taxon>
        <taxon>Sinosporangium</taxon>
    </lineage>
</organism>
<evidence type="ECO:0000313" key="3">
    <source>
        <dbReference type="Proteomes" id="UP000606172"/>
    </source>
</evidence>
<feature type="compositionally biased region" description="Basic residues" evidence="1">
    <location>
        <begin position="49"/>
        <end position="63"/>
    </location>
</feature>
<dbReference type="AlphaFoldDB" id="A0A919RLL8"/>
<name>A0A919RLL8_9ACTN</name>
<accession>A0A919RLL8</accession>
<dbReference type="Proteomes" id="UP000606172">
    <property type="component" value="Unassembled WGS sequence"/>
</dbReference>
<proteinExistence type="predicted"/>
<evidence type="ECO:0000313" key="2">
    <source>
        <dbReference type="EMBL" id="GII95457.1"/>
    </source>
</evidence>
<comment type="caution">
    <text evidence="2">The sequence shown here is derived from an EMBL/GenBank/DDBJ whole genome shotgun (WGS) entry which is preliminary data.</text>
</comment>
<gene>
    <name evidence="2" type="ORF">Ssi02_56880</name>
</gene>
<keyword evidence="3" id="KW-1185">Reference proteome</keyword>
<protein>
    <submittedName>
        <fullName evidence="2">Uncharacterized protein</fullName>
    </submittedName>
</protein>
<sequence>MQEVPLTCGKTLWGHGGNEAGHSTSAFTTLDGKHRFVASINTYNAPRGRRRALRQTGRGRRLLTGKARGGGRPAALTWHVEPRDLPEPRASMRAGGRRVGAHAGRTA</sequence>
<reference evidence="2" key="1">
    <citation type="submission" date="2021-01" db="EMBL/GenBank/DDBJ databases">
        <title>Whole genome shotgun sequence of Sinosporangium siamense NBRC 109515.</title>
        <authorList>
            <person name="Komaki H."/>
            <person name="Tamura T."/>
        </authorList>
    </citation>
    <scope>NUCLEOTIDE SEQUENCE</scope>
    <source>
        <strain evidence="2">NBRC 109515</strain>
    </source>
</reference>
<feature type="region of interest" description="Disordered" evidence="1">
    <location>
        <begin position="49"/>
        <end position="107"/>
    </location>
</feature>